<comment type="caution">
    <text evidence="1">The sequence shown here is derived from an EMBL/GenBank/DDBJ whole genome shotgun (WGS) entry which is preliminary data.</text>
</comment>
<reference evidence="1 2" key="1">
    <citation type="journal article" date="2018" name="Front. Plant Sci.">
        <title>Red Clover (Trifolium pratense) and Zigzag Clover (T. medium) - A Picture of Genomic Similarities and Differences.</title>
        <authorList>
            <person name="Dluhosova J."/>
            <person name="Istvanek J."/>
            <person name="Nedelnik J."/>
            <person name="Repkova J."/>
        </authorList>
    </citation>
    <scope>NUCLEOTIDE SEQUENCE [LARGE SCALE GENOMIC DNA]</scope>
    <source>
        <strain evidence="2">cv. 10/8</strain>
        <tissue evidence="1">Leaf</tissue>
    </source>
</reference>
<name>A0A392PMR9_9FABA</name>
<accession>A0A392PMR9</accession>
<dbReference type="Proteomes" id="UP000265520">
    <property type="component" value="Unassembled WGS sequence"/>
</dbReference>
<protein>
    <submittedName>
        <fullName evidence="1">Uncharacterized protein</fullName>
    </submittedName>
</protein>
<proteinExistence type="predicted"/>
<organism evidence="1 2">
    <name type="scientific">Trifolium medium</name>
    <dbReference type="NCBI Taxonomy" id="97028"/>
    <lineage>
        <taxon>Eukaryota</taxon>
        <taxon>Viridiplantae</taxon>
        <taxon>Streptophyta</taxon>
        <taxon>Embryophyta</taxon>
        <taxon>Tracheophyta</taxon>
        <taxon>Spermatophyta</taxon>
        <taxon>Magnoliopsida</taxon>
        <taxon>eudicotyledons</taxon>
        <taxon>Gunneridae</taxon>
        <taxon>Pentapetalae</taxon>
        <taxon>rosids</taxon>
        <taxon>fabids</taxon>
        <taxon>Fabales</taxon>
        <taxon>Fabaceae</taxon>
        <taxon>Papilionoideae</taxon>
        <taxon>50 kb inversion clade</taxon>
        <taxon>NPAAA clade</taxon>
        <taxon>Hologalegina</taxon>
        <taxon>IRL clade</taxon>
        <taxon>Trifolieae</taxon>
        <taxon>Trifolium</taxon>
    </lineage>
</organism>
<dbReference type="EMBL" id="LXQA010086955">
    <property type="protein sequence ID" value="MCI13114.1"/>
    <property type="molecule type" value="Genomic_DNA"/>
</dbReference>
<sequence>MVMRSSTTENNHNQQFCPEPLARRGCILAGRARTGRTMGFHGLVMLACCIGMKRYGWVAWHGGGEEERKVCCCSASEREKEE</sequence>
<keyword evidence="2" id="KW-1185">Reference proteome</keyword>
<evidence type="ECO:0000313" key="1">
    <source>
        <dbReference type="EMBL" id="MCI13114.1"/>
    </source>
</evidence>
<evidence type="ECO:0000313" key="2">
    <source>
        <dbReference type="Proteomes" id="UP000265520"/>
    </source>
</evidence>
<dbReference type="AlphaFoldDB" id="A0A392PMR9"/>